<dbReference type="SUPFAM" id="SSF103473">
    <property type="entry name" value="MFS general substrate transporter"/>
    <property type="match status" value="1"/>
</dbReference>
<proteinExistence type="predicted"/>
<dbReference type="GO" id="GO:0016020">
    <property type="term" value="C:membrane"/>
    <property type="evidence" value="ECO:0007669"/>
    <property type="project" value="UniProtKB-SubCell"/>
</dbReference>
<dbReference type="GO" id="GO:0022857">
    <property type="term" value="F:transmembrane transporter activity"/>
    <property type="evidence" value="ECO:0007669"/>
    <property type="project" value="InterPro"/>
</dbReference>
<gene>
    <name evidence="6" type="ORF">FGO68_gene9247</name>
</gene>
<keyword evidence="7" id="KW-1185">Reference proteome</keyword>
<accession>A0A8J8NVK5</accession>
<protein>
    <recommendedName>
        <fullName evidence="8">Major facilitator superfamily (MFS) profile domain-containing protein</fullName>
    </recommendedName>
</protein>
<evidence type="ECO:0000256" key="2">
    <source>
        <dbReference type="ARBA" id="ARBA00022692"/>
    </source>
</evidence>
<feature type="transmembrane region" description="Helical" evidence="5">
    <location>
        <begin position="155"/>
        <end position="176"/>
    </location>
</feature>
<keyword evidence="2 5" id="KW-0812">Transmembrane</keyword>
<dbReference type="Proteomes" id="UP000785679">
    <property type="component" value="Unassembled WGS sequence"/>
</dbReference>
<feature type="transmembrane region" description="Helical" evidence="5">
    <location>
        <begin position="125"/>
        <end position="148"/>
    </location>
</feature>
<keyword evidence="4 5" id="KW-0472">Membrane</keyword>
<feature type="transmembrane region" description="Helical" evidence="5">
    <location>
        <begin position="304"/>
        <end position="323"/>
    </location>
</feature>
<evidence type="ECO:0000313" key="7">
    <source>
        <dbReference type="Proteomes" id="UP000785679"/>
    </source>
</evidence>
<dbReference type="Gene3D" id="1.20.1250.20">
    <property type="entry name" value="MFS general substrate transporter like domains"/>
    <property type="match status" value="1"/>
</dbReference>
<dbReference type="PANTHER" id="PTHR24064">
    <property type="entry name" value="SOLUTE CARRIER FAMILY 22 MEMBER"/>
    <property type="match status" value="1"/>
</dbReference>
<evidence type="ECO:0000256" key="1">
    <source>
        <dbReference type="ARBA" id="ARBA00004141"/>
    </source>
</evidence>
<feature type="transmembrane region" description="Helical" evidence="5">
    <location>
        <begin position="449"/>
        <end position="469"/>
    </location>
</feature>
<dbReference type="Pfam" id="PF00083">
    <property type="entry name" value="Sugar_tr"/>
    <property type="match status" value="1"/>
</dbReference>
<comment type="caution">
    <text evidence="6">The sequence shown here is derived from an EMBL/GenBank/DDBJ whole genome shotgun (WGS) entry which is preliminary data.</text>
</comment>
<evidence type="ECO:0000313" key="6">
    <source>
        <dbReference type="EMBL" id="TNV81195.1"/>
    </source>
</evidence>
<dbReference type="EMBL" id="RRYP01006443">
    <property type="protein sequence ID" value="TNV81195.1"/>
    <property type="molecule type" value="Genomic_DNA"/>
</dbReference>
<dbReference type="InterPro" id="IPR036259">
    <property type="entry name" value="MFS_trans_sf"/>
</dbReference>
<evidence type="ECO:0008006" key="8">
    <source>
        <dbReference type="Google" id="ProtNLM"/>
    </source>
</evidence>
<feature type="transmembrane region" description="Helical" evidence="5">
    <location>
        <begin position="363"/>
        <end position="383"/>
    </location>
</feature>
<sequence>MCQREKGFYDATVIHVDWTSHTSLHNWVDRLDLVCEQPWKIGFIGSMYQFGWAMGCLFVPRLGDVLGRRLPFFISLGCSVLVYLGLILSQNIMLTMTLFFFLGLSTPGKSNIAYVYLLELVPTDWQTYVGTALLFADGSTMIILSLYFRYLTKDWLAFQIYGITATTLAFFATMLAPESPKYLYSYKKYDRARASLAHIARINRVERNEKYIFDTEYQEDMRNRKSIRILSASWDGRTALSQEIVEDAQQINQSEDRTPLLKVQGARTSDYIGSDNPADRDLETKVDNKEQGSLKELIKDKRHFRNLILLLFLWVASAFNYNLINFQLKYIKGDIFTNTIVSSVSEVSAYLISGALYDKIGTRISFIISFVIAVVGSILLITLSDSHQNLIPVMVLGSKFGISASFNVVYLANGLFPALYSSTTFGICNFFARFSSMLSPQIAEVTPPIPMQIFCVTSLGAAVIAFFISDKASESEEKKAAKSVTSTQ</sequence>
<dbReference type="AlphaFoldDB" id="A0A8J8NVK5"/>
<comment type="subcellular location">
    <subcellularLocation>
        <location evidence="1">Membrane</location>
        <topology evidence="1">Multi-pass membrane protein</topology>
    </subcellularLocation>
</comment>
<name>A0A8J8NVK5_HALGN</name>
<evidence type="ECO:0000256" key="3">
    <source>
        <dbReference type="ARBA" id="ARBA00022989"/>
    </source>
</evidence>
<feature type="transmembrane region" description="Helical" evidence="5">
    <location>
        <begin position="72"/>
        <end position="105"/>
    </location>
</feature>
<feature type="transmembrane region" description="Helical" evidence="5">
    <location>
        <begin position="335"/>
        <end position="357"/>
    </location>
</feature>
<evidence type="ECO:0000256" key="5">
    <source>
        <dbReference type="SAM" id="Phobius"/>
    </source>
</evidence>
<reference evidence="6" key="1">
    <citation type="submission" date="2019-06" db="EMBL/GenBank/DDBJ databases">
        <authorList>
            <person name="Zheng W."/>
        </authorList>
    </citation>
    <scope>NUCLEOTIDE SEQUENCE</scope>
    <source>
        <strain evidence="6">QDHG01</strain>
    </source>
</reference>
<dbReference type="OrthoDB" id="312276at2759"/>
<organism evidence="6 7">
    <name type="scientific">Halteria grandinella</name>
    <dbReference type="NCBI Taxonomy" id="5974"/>
    <lineage>
        <taxon>Eukaryota</taxon>
        <taxon>Sar</taxon>
        <taxon>Alveolata</taxon>
        <taxon>Ciliophora</taxon>
        <taxon>Intramacronucleata</taxon>
        <taxon>Spirotrichea</taxon>
        <taxon>Stichotrichia</taxon>
        <taxon>Sporadotrichida</taxon>
        <taxon>Halteriidae</taxon>
        <taxon>Halteria</taxon>
    </lineage>
</organism>
<evidence type="ECO:0000256" key="4">
    <source>
        <dbReference type="ARBA" id="ARBA00023136"/>
    </source>
</evidence>
<dbReference type="InterPro" id="IPR005828">
    <property type="entry name" value="MFS_sugar_transport-like"/>
</dbReference>
<keyword evidence="3 5" id="KW-1133">Transmembrane helix</keyword>